<reference evidence="1 2" key="1">
    <citation type="journal article" date="2016" name="Nat. Commun.">
        <title>Thousands of microbial genomes shed light on interconnected biogeochemical processes in an aquifer system.</title>
        <authorList>
            <person name="Anantharaman K."/>
            <person name="Brown C.T."/>
            <person name="Hug L.A."/>
            <person name="Sharon I."/>
            <person name="Castelle C.J."/>
            <person name="Probst A.J."/>
            <person name="Thomas B.C."/>
            <person name="Singh A."/>
            <person name="Wilkins M.J."/>
            <person name="Karaoz U."/>
            <person name="Brodie E.L."/>
            <person name="Williams K.H."/>
            <person name="Hubbard S.S."/>
            <person name="Banfield J.F."/>
        </authorList>
    </citation>
    <scope>NUCLEOTIDE SEQUENCE [LARGE SCALE GENOMIC DNA]</scope>
</reference>
<dbReference type="AlphaFoldDB" id="A0A1G2B370"/>
<organism evidence="1 2">
    <name type="scientific">Candidatus Kerfeldbacteria bacterium RIFCSPLOWO2_01_FULL_48_11</name>
    <dbReference type="NCBI Taxonomy" id="1798543"/>
    <lineage>
        <taxon>Bacteria</taxon>
        <taxon>Candidatus Kerfeldiibacteriota</taxon>
    </lineage>
</organism>
<sequence>MAGIGVYYRILRDGELNLNATENVVVNIGLGNVAAINTDESAGGACPEGQVKGVNTEGPWVTISCKETSEDYLRPCVTASNCEHGCFAVADDLAALECAAQSDNWTTCSGISGVCGGDGNLGILVSEGSILRVSATTDTSDTTTTNTNSRLVDTTNNGTCPEGQLKSTYTDGSTTYVSCKDAPKDYGQPCSSSAQCEHECYADEAEVAAKECTTQAGDWTACPGITGVCGGLGQIGVMLNDGSIRHYELY</sequence>
<proteinExistence type="predicted"/>
<gene>
    <name evidence="1" type="ORF">A2898_05705</name>
</gene>
<dbReference type="Proteomes" id="UP000179164">
    <property type="component" value="Unassembled WGS sequence"/>
</dbReference>
<accession>A0A1G2B370</accession>
<protein>
    <submittedName>
        <fullName evidence="1">Uncharacterized protein</fullName>
    </submittedName>
</protein>
<evidence type="ECO:0000313" key="1">
    <source>
        <dbReference type="EMBL" id="OGY83651.1"/>
    </source>
</evidence>
<comment type="caution">
    <text evidence="1">The sequence shown here is derived from an EMBL/GenBank/DDBJ whole genome shotgun (WGS) entry which is preliminary data.</text>
</comment>
<name>A0A1G2B370_9BACT</name>
<evidence type="ECO:0000313" key="2">
    <source>
        <dbReference type="Proteomes" id="UP000179164"/>
    </source>
</evidence>
<dbReference type="EMBL" id="MHKE01000013">
    <property type="protein sequence ID" value="OGY83651.1"/>
    <property type="molecule type" value="Genomic_DNA"/>
</dbReference>